<evidence type="ECO:0000313" key="1">
    <source>
        <dbReference type="EMBL" id="KAH7909843.1"/>
    </source>
</evidence>
<organism evidence="1 2">
    <name type="scientific">Hygrophoropsis aurantiaca</name>
    <dbReference type="NCBI Taxonomy" id="72124"/>
    <lineage>
        <taxon>Eukaryota</taxon>
        <taxon>Fungi</taxon>
        <taxon>Dikarya</taxon>
        <taxon>Basidiomycota</taxon>
        <taxon>Agaricomycotina</taxon>
        <taxon>Agaricomycetes</taxon>
        <taxon>Agaricomycetidae</taxon>
        <taxon>Boletales</taxon>
        <taxon>Coniophorineae</taxon>
        <taxon>Hygrophoropsidaceae</taxon>
        <taxon>Hygrophoropsis</taxon>
    </lineage>
</organism>
<dbReference type="Proteomes" id="UP000790377">
    <property type="component" value="Unassembled WGS sequence"/>
</dbReference>
<reference evidence="1" key="1">
    <citation type="journal article" date="2021" name="New Phytol.">
        <title>Evolutionary innovations through gain and loss of genes in the ectomycorrhizal Boletales.</title>
        <authorList>
            <person name="Wu G."/>
            <person name="Miyauchi S."/>
            <person name="Morin E."/>
            <person name="Kuo A."/>
            <person name="Drula E."/>
            <person name="Varga T."/>
            <person name="Kohler A."/>
            <person name="Feng B."/>
            <person name="Cao Y."/>
            <person name="Lipzen A."/>
            <person name="Daum C."/>
            <person name="Hundley H."/>
            <person name="Pangilinan J."/>
            <person name="Johnson J."/>
            <person name="Barry K."/>
            <person name="LaButti K."/>
            <person name="Ng V."/>
            <person name="Ahrendt S."/>
            <person name="Min B."/>
            <person name="Choi I.G."/>
            <person name="Park H."/>
            <person name="Plett J.M."/>
            <person name="Magnuson J."/>
            <person name="Spatafora J.W."/>
            <person name="Nagy L.G."/>
            <person name="Henrissat B."/>
            <person name="Grigoriev I.V."/>
            <person name="Yang Z.L."/>
            <person name="Xu J."/>
            <person name="Martin F.M."/>
        </authorList>
    </citation>
    <scope>NUCLEOTIDE SEQUENCE</scope>
    <source>
        <strain evidence="1">ATCC 28755</strain>
    </source>
</reference>
<proteinExistence type="predicted"/>
<keyword evidence="2" id="KW-1185">Reference proteome</keyword>
<protein>
    <submittedName>
        <fullName evidence="1">Uncharacterized protein</fullName>
    </submittedName>
</protein>
<name>A0ACB8A9S7_9AGAM</name>
<dbReference type="EMBL" id="MU267739">
    <property type="protein sequence ID" value="KAH7909843.1"/>
    <property type="molecule type" value="Genomic_DNA"/>
</dbReference>
<comment type="caution">
    <text evidence="1">The sequence shown here is derived from an EMBL/GenBank/DDBJ whole genome shotgun (WGS) entry which is preliminary data.</text>
</comment>
<sequence length="221" mass="24141">MIVPLQDNHSKADTPNRETKIDGAITISGGRYTIDPCMIIPPHFLPALGPDETEEARKNLSIHSSHGSVTADIWLMASQPRDLSTPQKRTLLCLRSDYGSVTTTIDGDQDIAPFKLEINAPHGTVSVALPRAFRGLLTLTTIHGSVSLSPIFTGNTTTLSQVNHVRRYFVGDFPIDSESEWDGNEVVVESTHSRIRIKYIDEGAAENKSAGGGFFSRLFGH</sequence>
<evidence type="ECO:0000313" key="2">
    <source>
        <dbReference type="Proteomes" id="UP000790377"/>
    </source>
</evidence>
<gene>
    <name evidence="1" type="ORF">BJ138DRAFT_181323</name>
</gene>
<accession>A0ACB8A9S7</accession>